<evidence type="ECO:0000256" key="1">
    <source>
        <dbReference type="SAM" id="SignalP"/>
    </source>
</evidence>
<keyword evidence="3" id="KW-1185">Reference proteome</keyword>
<name>A0A9P4SDT8_9PEZI</name>
<feature type="chain" id="PRO_5040231658" evidence="1">
    <location>
        <begin position="21"/>
        <end position="75"/>
    </location>
</feature>
<comment type="caution">
    <text evidence="2">The sequence shown here is derived from an EMBL/GenBank/DDBJ whole genome shotgun (WGS) entry which is preliminary data.</text>
</comment>
<evidence type="ECO:0000313" key="2">
    <source>
        <dbReference type="EMBL" id="KAF2840916.1"/>
    </source>
</evidence>
<organism evidence="2 3">
    <name type="scientific">Patellaria atrata CBS 101060</name>
    <dbReference type="NCBI Taxonomy" id="1346257"/>
    <lineage>
        <taxon>Eukaryota</taxon>
        <taxon>Fungi</taxon>
        <taxon>Dikarya</taxon>
        <taxon>Ascomycota</taxon>
        <taxon>Pezizomycotina</taxon>
        <taxon>Dothideomycetes</taxon>
        <taxon>Dothideomycetes incertae sedis</taxon>
        <taxon>Patellariales</taxon>
        <taxon>Patellariaceae</taxon>
        <taxon>Patellaria</taxon>
    </lineage>
</organism>
<evidence type="ECO:0000313" key="3">
    <source>
        <dbReference type="Proteomes" id="UP000799429"/>
    </source>
</evidence>
<dbReference type="Proteomes" id="UP000799429">
    <property type="component" value="Unassembled WGS sequence"/>
</dbReference>
<accession>A0A9P4SDT8</accession>
<feature type="signal peptide" evidence="1">
    <location>
        <begin position="1"/>
        <end position="20"/>
    </location>
</feature>
<sequence>MKPSILQFSACIINVGIALAAPNPDTQLEARAPKCKDSLVTSVFSVHSAEATPFCSSYLHIPIKTSKVTTVSQRL</sequence>
<proteinExistence type="predicted"/>
<dbReference type="EMBL" id="MU006092">
    <property type="protein sequence ID" value="KAF2840916.1"/>
    <property type="molecule type" value="Genomic_DNA"/>
</dbReference>
<dbReference type="AlphaFoldDB" id="A0A9P4SDT8"/>
<keyword evidence="1" id="KW-0732">Signal</keyword>
<protein>
    <submittedName>
        <fullName evidence="2">Uncharacterized protein</fullName>
    </submittedName>
</protein>
<gene>
    <name evidence="2" type="ORF">M501DRAFT_1001997</name>
</gene>
<reference evidence="2" key="1">
    <citation type="journal article" date="2020" name="Stud. Mycol.">
        <title>101 Dothideomycetes genomes: a test case for predicting lifestyles and emergence of pathogens.</title>
        <authorList>
            <person name="Haridas S."/>
            <person name="Albert R."/>
            <person name="Binder M."/>
            <person name="Bloem J."/>
            <person name="Labutti K."/>
            <person name="Salamov A."/>
            <person name="Andreopoulos B."/>
            <person name="Baker S."/>
            <person name="Barry K."/>
            <person name="Bills G."/>
            <person name="Bluhm B."/>
            <person name="Cannon C."/>
            <person name="Castanera R."/>
            <person name="Culley D."/>
            <person name="Daum C."/>
            <person name="Ezra D."/>
            <person name="Gonzalez J."/>
            <person name="Henrissat B."/>
            <person name="Kuo A."/>
            <person name="Liang C."/>
            <person name="Lipzen A."/>
            <person name="Lutzoni F."/>
            <person name="Magnuson J."/>
            <person name="Mondo S."/>
            <person name="Nolan M."/>
            <person name="Ohm R."/>
            <person name="Pangilinan J."/>
            <person name="Park H.-J."/>
            <person name="Ramirez L."/>
            <person name="Alfaro M."/>
            <person name="Sun H."/>
            <person name="Tritt A."/>
            <person name="Yoshinaga Y."/>
            <person name="Zwiers L.-H."/>
            <person name="Turgeon B."/>
            <person name="Goodwin S."/>
            <person name="Spatafora J."/>
            <person name="Crous P."/>
            <person name="Grigoriev I."/>
        </authorList>
    </citation>
    <scope>NUCLEOTIDE SEQUENCE</scope>
    <source>
        <strain evidence="2">CBS 101060</strain>
    </source>
</reference>